<feature type="domain" description="Chorismate mutase" evidence="2">
    <location>
        <begin position="21"/>
        <end position="112"/>
    </location>
</feature>
<dbReference type="STRING" id="49547.MBCUR_13180"/>
<dbReference type="PANTHER" id="PTHR38041">
    <property type="entry name" value="CHORISMATE MUTASE"/>
    <property type="match status" value="1"/>
</dbReference>
<evidence type="ECO:0000259" key="2">
    <source>
        <dbReference type="PROSITE" id="PS51168"/>
    </source>
</evidence>
<dbReference type="SMART" id="SM00830">
    <property type="entry name" value="CM_2"/>
    <property type="match status" value="1"/>
</dbReference>
<name>A0A166A938_9EURY</name>
<dbReference type="Gene3D" id="1.20.59.10">
    <property type="entry name" value="Chorismate mutase"/>
    <property type="match status" value="1"/>
</dbReference>
<dbReference type="AlphaFoldDB" id="A0A166A938"/>
<dbReference type="InterPro" id="IPR036263">
    <property type="entry name" value="Chorismate_II_sf"/>
</dbReference>
<dbReference type="OrthoDB" id="74728at2157"/>
<proteinExistence type="predicted"/>
<dbReference type="SUPFAM" id="SSF48600">
    <property type="entry name" value="Chorismate mutase II"/>
    <property type="match status" value="1"/>
</dbReference>
<dbReference type="GO" id="GO:0009697">
    <property type="term" value="P:salicylic acid biosynthetic process"/>
    <property type="evidence" value="ECO:0007669"/>
    <property type="project" value="TreeGrafter"/>
</dbReference>
<keyword evidence="4" id="KW-1185">Reference proteome</keyword>
<dbReference type="NCBIfam" id="NF004925">
    <property type="entry name" value="PRK06285.1"/>
    <property type="match status" value="1"/>
</dbReference>
<dbReference type="InterPro" id="IPR036979">
    <property type="entry name" value="CM_dom_sf"/>
</dbReference>
<dbReference type="RefSeq" id="WP_084269586.1">
    <property type="nucleotide sequence ID" value="NZ_LWMV01000181.1"/>
</dbReference>
<dbReference type="Pfam" id="PF01817">
    <property type="entry name" value="CM_2"/>
    <property type="match status" value="1"/>
</dbReference>
<dbReference type="Proteomes" id="UP000077245">
    <property type="component" value="Unassembled WGS sequence"/>
</dbReference>
<accession>A0A166A938</accession>
<dbReference type="PROSITE" id="PS51168">
    <property type="entry name" value="CHORISMATE_MUT_2"/>
    <property type="match status" value="1"/>
</dbReference>
<dbReference type="EMBL" id="LWMV01000181">
    <property type="protein sequence ID" value="KZX11731.1"/>
    <property type="molecule type" value="Genomic_DNA"/>
</dbReference>
<comment type="caution">
    <text evidence="3">The sequence shown here is derived from an EMBL/GenBank/DDBJ whole genome shotgun (WGS) entry which is preliminary data.</text>
</comment>
<dbReference type="InterPro" id="IPR002701">
    <property type="entry name" value="CM_II_prokaryot"/>
</dbReference>
<dbReference type="GO" id="GO:0004106">
    <property type="term" value="F:chorismate mutase activity"/>
    <property type="evidence" value="ECO:0007669"/>
    <property type="project" value="InterPro"/>
</dbReference>
<dbReference type="GO" id="GO:0046417">
    <property type="term" value="P:chorismate metabolic process"/>
    <property type="evidence" value="ECO:0007669"/>
    <property type="project" value="InterPro"/>
</dbReference>
<organism evidence="3 4">
    <name type="scientific">Methanobrevibacter curvatus</name>
    <dbReference type="NCBI Taxonomy" id="49547"/>
    <lineage>
        <taxon>Archaea</taxon>
        <taxon>Methanobacteriati</taxon>
        <taxon>Methanobacteriota</taxon>
        <taxon>Methanomada group</taxon>
        <taxon>Methanobacteria</taxon>
        <taxon>Methanobacteriales</taxon>
        <taxon>Methanobacteriaceae</taxon>
        <taxon>Methanobrevibacter</taxon>
    </lineage>
</organism>
<evidence type="ECO:0000313" key="3">
    <source>
        <dbReference type="EMBL" id="KZX11731.1"/>
    </source>
</evidence>
<keyword evidence="1" id="KW-0413">Isomerase</keyword>
<protein>
    <submittedName>
        <fullName evidence="3">Chorismate mutase</fullName>
    </submittedName>
</protein>
<dbReference type="PATRIC" id="fig|49547.3.peg.1411"/>
<evidence type="ECO:0000256" key="1">
    <source>
        <dbReference type="ARBA" id="ARBA00023235"/>
    </source>
</evidence>
<reference evidence="3 4" key="1">
    <citation type="submission" date="2016-04" db="EMBL/GenBank/DDBJ databases">
        <title>Genome sequence of Methanobrevibacter curvatus DSM 11111.</title>
        <authorList>
            <person name="Poehlein A."/>
            <person name="Seedorf H."/>
            <person name="Daniel R."/>
        </authorList>
    </citation>
    <scope>NUCLEOTIDE SEQUENCE [LARGE SCALE GENOMIC DNA]</scope>
    <source>
        <strain evidence="3 4">DSM 11111</strain>
    </source>
</reference>
<gene>
    <name evidence="3" type="ORF">MBCUR_13180</name>
</gene>
<dbReference type="InterPro" id="IPR051331">
    <property type="entry name" value="Chorismate_mutase-related"/>
</dbReference>
<evidence type="ECO:0000313" key="4">
    <source>
        <dbReference type="Proteomes" id="UP000077245"/>
    </source>
</evidence>
<sequence length="115" mass="13592">MAKFISDKLENQDNKNPVDKNHAKELLLSSRNRIDEIDKNLIELIAERNFLSKNIIKSKILLDMEIFDENREKLIYKKIEKLAIENNLNTEMVFKIITILIDLNKSEQEKFLGEM</sequence>
<dbReference type="PANTHER" id="PTHR38041:SF1">
    <property type="entry name" value="CHORISMATE MUTASE"/>
    <property type="match status" value="1"/>
</dbReference>